<evidence type="ECO:0000313" key="2">
    <source>
        <dbReference type="EMBL" id="EJK52440.1"/>
    </source>
</evidence>
<protein>
    <submittedName>
        <fullName evidence="2">Uncharacterized protein</fullName>
    </submittedName>
</protein>
<comment type="caution">
    <text evidence="2">The sequence shown here is derived from an EMBL/GenBank/DDBJ whole genome shotgun (WGS) entry which is preliminary data.</text>
</comment>
<keyword evidence="3" id="KW-1185">Reference proteome</keyword>
<name>K0RGP8_THAOC</name>
<gene>
    <name evidence="2" type="ORF">THAOC_28280</name>
</gene>
<evidence type="ECO:0000256" key="1">
    <source>
        <dbReference type="SAM" id="MobiDB-lite"/>
    </source>
</evidence>
<evidence type="ECO:0000313" key="3">
    <source>
        <dbReference type="Proteomes" id="UP000266841"/>
    </source>
</evidence>
<dbReference type="Proteomes" id="UP000266841">
    <property type="component" value="Unassembled WGS sequence"/>
</dbReference>
<feature type="region of interest" description="Disordered" evidence="1">
    <location>
        <begin position="1"/>
        <end position="40"/>
    </location>
</feature>
<reference evidence="2 3" key="1">
    <citation type="journal article" date="2012" name="Genome Biol.">
        <title>Genome and low-iron response of an oceanic diatom adapted to chronic iron limitation.</title>
        <authorList>
            <person name="Lommer M."/>
            <person name="Specht M."/>
            <person name="Roy A.S."/>
            <person name="Kraemer L."/>
            <person name="Andreson R."/>
            <person name="Gutowska M.A."/>
            <person name="Wolf J."/>
            <person name="Bergner S.V."/>
            <person name="Schilhabel M.B."/>
            <person name="Klostermeier U.C."/>
            <person name="Beiko R.G."/>
            <person name="Rosenstiel P."/>
            <person name="Hippler M."/>
            <person name="Laroche J."/>
        </authorList>
    </citation>
    <scope>NUCLEOTIDE SEQUENCE [LARGE SCALE GENOMIC DNA]</scope>
    <source>
        <strain evidence="2 3">CCMP1005</strain>
    </source>
</reference>
<dbReference type="EMBL" id="AGNL01039854">
    <property type="protein sequence ID" value="EJK52440.1"/>
    <property type="molecule type" value="Genomic_DNA"/>
</dbReference>
<dbReference type="AlphaFoldDB" id="K0RGP8"/>
<feature type="compositionally biased region" description="Basic residues" evidence="1">
    <location>
        <begin position="88"/>
        <end position="101"/>
    </location>
</feature>
<feature type="non-terminal residue" evidence="2">
    <location>
        <position position="232"/>
    </location>
</feature>
<accession>K0RGP8</accession>
<sequence>MADTSDTSEDGSVGSVGSAWTEPSGPYETATLGKAPLGTSASLLRRRARFAPLDRLLLRAAIGLEREVRQRPVADVAEHLGLGDQRRPLRRHAQREGRRRSPAGCCRGSRGRLKLQPGHSVSGSQASPGPPPTGVDECSPLAGHPANRRHGDSQGGGAAAGCSPSRRRRWHPSPFRMAVSCPGRLFERTTGRSSNVEMPMLARLACDSIPTSVEAAAVSLSYVSGDSASRLQ</sequence>
<proteinExistence type="predicted"/>
<feature type="region of interest" description="Disordered" evidence="1">
    <location>
        <begin position="85"/>
        <end position="175"/>
    </location>
</feature>
<organism evidence="2 3">
    <name type="scientific">Thalassiosira oceanica</name>
    <name type="common">Marine diatom</name>
    <dbReference type="NCBI Taxonomy" id="159749"/>
    <lineage>
        <taxon>Eukaryota</taxon>
        <taxon>Sar</taxon>
        <taxon>Stramenopiles</taxon>
        <taxon>Ochrophyta</taxon>
        <taxon>Bacillariophyta</taxon>
        <taxon>Coscinodiscophyceae</taxon>
        <taxon>Thalassiosirophycidae</taxon>
        <taxon>Thalassiosirales</taxon>
        <taxon>Thalassiosiraceae</taxon>
        <taxon>Thalassiosira</taxon>
    </lineage>
</organism>